<evidence type="ECO:0008006" key="3">
    <source>
        <dbReference type="Google" id="ProtNLM"/>
    </source>
</evidence>
<evidence type="ECO:0000313" key="1">
    <source>
        <dbReference type="EMBL" id="MDH7900690.1"/>
    </source>
</evidence>
<reference evidence="1" key="1">
    <citation type="journal article" date="2023" name="Gut Microbes">
        <title>Characterization of Bifidobacterium kashiwanohense that utilizes both milk- and plant-derived oligosaccharides.</title>
        <authorList>
            <person name="Orihara K."/>
            <person name="Yahagi K."/>
            <person name="Saito Y."/>
            <person name="Watanabe Y."/>
            <person name="Sasai T."/>
            <person name="Hara T."/>
            <person name="Tsukuda N."/>
            <person name="Oki K."/>
            <person name="Fujimoto J."/>
            <person name="Matsuki T."/>
        </authorList>
    </citation>
    <scope>NUCLEOTIDE SEQUENCE</scope>
    <source>
        <strain evidence="1">YIT 13057</strain>
    </source>
</reference>
<name>A0AAJ1PBX1_9BIFI</name>
<dbReference type="SUPFAM" id="SSF88723">
    <property type="entry name" value="PIN domain-like"/>
    <property type="match status" value="1"/>
</dbReference>
<accession>A0AAJ1PBX1</accession>
<protein>
    <recommendedName>
        <fullName evidence="3">PIN domain-containing protein</fullName>
    </recommendedName>
</protein>
<gene>
    <name evidence="1" type="ORF">OB936_10925</name>
</gene>
<evidence type="ECO:0000313" key="2">
    <source>
        <dbReference type="Proteomes" id="UP001157379"/>
    </source>
</evidence>
<dbReference type="RefSeq" id="WP_226596762.1">
    <property type="nucleotide sequence ID" value="NZ_JAOPMD010000037.1"/>
</dbReference>
<dbReference type="Gene3D" id="3.40.50.1010">
    <property type="entry name" value="5'-nuclease"/>
    <property type="match status" value="1"/>
</dbReference>
<proteinExistence type="predicted"/>
<organism evidence="1 2">
    <name type="scientific">Bifidobacterium catenulatum subsp. kashiwanohense</name>
    <dbReference type="NCBI Taxonomy" id="630129"/>
    <lineage>
        <taxon>Bacteria</taxon>
        <taxon>Bacillati</taxon>
        <taxon>Actinomycetota</taxon>
        <taxon>Actinomycetes</taxon>
        <taxon>Bifidobacteriales</taxon>
        <taxon>Bifidobacteriaceae</taxon>
        <taxon>Bifidobacterium</taxon>
    </lineage>
</organism>
<dbReference type="EMBL" id="JAOPMD010000037">
    <property type="protein sequence ID" value="MDH7900690.1"/>
    <property type="molecule type" value="Genomic_DNA"/>
</dbReference>
<comment type="caution">
    <text evidence="1">The sequence shown here is derived from an EMBL/GenBank/DDBJ whole genome shotgun (WGS) entry which is preliminary data.</text>
</comment>
<reference evidence="1" key="2">
    <citation type="submission" date="2023-04" db="EMBL/GenBank/DDBJ databases">
        <authorList>
            <person name="Orihara K."/>
        </authorList>
    </citation>
    <scope>NUCLEOTIDE SEQUENCE</scope>
    <source>
        <strain evidence="1">YIT 13057</strain>
    </source>
</reference>
<dbReference type="InterPro" id="IPR029060">
    <property type="entry name" value="PIN-like_dom_sf"/>
</dbReference>
<dbReference type="Proteomes" id="UP001157379">
    <property type="component" value="Unassembled WGS sequence"/>
</dbReference>
<sequence>MKQLPVVNPEQSETVARLVREGATTGLELLSECVYVLSGKIYEFTRDQVVDALTALLEDIDCEHHATALEALRLYGANKLDFPDCILAARHTVEEIPVSTFDRKLQKLLEQEPSERL</sequence>
<dbReference type="AlphaFoldDB" id="A0AAJ1PBX1"/>